<feature type="compositionally biased region" description="Low complexity" evidence="2">
    <location>
        <begin position="215"/>
        <end position="226"/>
    </location>
</feature>
<dbReference type="PROSITE" id="PS50048">
    <property type="entry name" value="ZN2_CY6_FUNGAL_2"/>
    <property type="match status" value="1"/>
</dbReference>
<dbReference type="PROSITE" id="PS00463">
    <property type="entry name" value="ZN2_CY6_FUNGAL_1"/>
    <property type="match status" value="1"/>
</dbReference>
<organism evidence="4 5">
    <name type="scientific">Cladorrhinum samala</name>
    <dbReference type="NCBI Taxonomy" id="585594"/>
    <lineage>
        <taxon>Eukaryota</taxon>
        <taxon>Fungi</taxon>
        <taxon>Dikarya</taxon>
        <taxon>Ascomycota</taxon>
        <taxon>Pezizomycotina</taxon>
        <taxon>Sordariomycetes</taxon>
        <taxon>Sordariomycetidae</taxon>
        <taxon>Sordariales</taxon>
        <taxon>Podosporaceae</taxon>
        <taxon>Cladorrhinum</taxon>
    </lineage>
</organism>
<dbReference type="Proteomes" id="UP001321749">
    <property type="component" value="Unassembled WGS sequence"/>
</dbReference>
<comment type="caution">
    <text evidence="4">The sequence shown here is derived from an EMBL/GenBank/DDBJ whole genome shotgun (WGS) entry which is preliminary data.</text>
</comment>
<dbReference type="InterPro" id="IPR001138">
    <property type="entry name" value="Zn2Cys6_DnaBD"/>
</dbReference>
<keyword evidence="5" id="KW-1185">Reference proteome</keyword>
<feature type="compositionally biased region" description="Pro residues" evidence="2">
    <location>
        <begin position="64"/>
        <end position="73"/>
    </location>
</feature>
<evidence type="ECO:0000313" key="5">
    <source>
        <dbReference type="Proteomes" id="UP001321749"/>
    </source>
</evidence>
<accession>A0AAV9HVC9</accession>
<keyword evidence="1" id="KW-0539">Nucleus</keyword>
<dbReference type="PANTHER" id="PTHR47785:SF4">
    <property type="entry name" value="ZN(II)2CYS6 TRANSCRIPTION FACTOR (EUROFUNG)"/>
    <property type="match status" value="1"/>
</dbReference>
<reference evidence="4" key="1">
    <citation type="journal article" date="2023" name="Mol. Phylogenet. Evol.">
        <title>Genome-scale phylogeny and comparative genomics of the fungal order Sordariales.</title>
        <authorList>
            <person name="Hensen N."/>
            <person name="Bonometti L."/>
            <person name="Westerberg I."/>
            <person name="Brannstrom I.O."/>
            <person name="Guillou S."/>
            <person name="Cros-Aarteil S."/>
            <person name="Calhoun S."/>
            <person name="Haridas S."/>
            <person name="Kuo A."/>
            <person name="Mondo S."/>
            <person name="Pangilinan J."/>
            <person name="Riley R."/>
            <person name="LaButti K."/>
            <person name="Andreopoulos B."/>
            <person name="Lipzen A."/>
            <person name="Chen C."/>
            <person name="Yan M."/>
            <person name="Daum C."/>
            <person name="Ng V."/>
            <person name="Clum A."/>
            <person name="Steindorff A."/>
            <person name="Ohm R.A."/>
            <person name="Martin F."/>
            <person name="Silar P."/>
            <person name="Natvig D.O."/>
            <person name="Lalanne C."/>
            <person name="Gautier V."/>
            <person name="Ament-Velasquez S.L."/>
            <person name="Kruys A."/>
            <person name="Hutchinson M.I."/>
            <person name="Powell A.J."/>
            <person name="Barry K."/>
            <person name="Miller A.N."/>
            <person name="Grigoriev I.V."/>
            <person name="Debuchy R."/>
            <person name="Gladieux P."/>
            <person name="Hiltunen Thoren M."/>
            <person name="Johannesson H."/>
        </authorList>
    </citation>
    <scope>NUCLEOTIDE SEQUENCE</scope>
    <source>
        <strain evidence="4">PSN324</strain>
    </source>
</reference>
<dbReference type="GO" id="GO:0008270">
    <property type="term" value="F:zinc ion binding"/>
    <property type="evidence" value="ECO:0007669"/>
    <property type="project" value="InterPro"/>
</dbReference>
<feature type="region of interest" description="Disordered" evidence="2">
    <location>
        <begin position="386"/>
        <end position="407"/>
    </location>
</feature>
<feature type="region of interest" description="Disordered" evidence="2">
    <location>
        <begin position="1"/>
        <end position="243"/>
    </location>
</feature>
<evidence type="ECO:0000256" key="2">
    <source>
        <dbReference type="SAM" id="MobiDB-lite"/>
    </source>
</evidence>
<feature type="compositionally biased region" description="Basic and acidic residues" evidence="2">
    <location>
        <begin position="138"/>
        <end position="147"/>
    </location>
</feature>
<dbReference type="SUPFAM" id="SSF57701">
    <property type="entry name" value="Zn2/Cys6 DNA-binding domain"/>
    <property type="match status" value="1"/>
</dbReference>
<dbReference type="CDD" id="cd00067">
    <property type="entry name" value="GAL4"/>
    <property type="match status" value="1"/>
</dbReference>
<evidence type="ECO:0000259" key="3">
    <source>
        <dbReference type="PROSITE" id="PS50048"/>
    </source>
</evidence>
<feature type="compositionally biased region" description="Low complexity" evidence="2">
    <location>
        <begin position="1131"/>
        <end position="1152"/>
    </location>
</feature>
<dbReference type="PANTHER" id="PTHR47785">
    <property type="entry name" value="ZN(II)2CYS6 TRANSCRIPTION FACTOR (EUROFUNG)-RELATED-RELATED"/>
    <property type="match status" value="1"/>
</dbReference>
<feature type="compositionally biased region" description="Low complexity" evidence="2">
    <location>
        <begin position="42"/>
        <end position="63"/>
    </location>
</feature>
<evidence type="ECO:0000256" key="1">
    <source>
        <dbReference type="ARBA" id="ARBA00023242"/>
    </source>
</evidence>
<dbReference type="EMBL" id="MU864959">
    <property type="protein sequence ID" value="KAK4463447.1"/>
    <property type="molecule type" value="Genomic_DNA"/>
</dbReference>
<feature type="compositionally biased region" description="Basic and acidic residues" evidence="2">
    <location>
        <begin position="104"/>
        <end position="123"/>
    </location>
</feature>
<protein>
    <recommendedName>
        <fullName evidence="3">Zn(2)-C6 fungal-type domain-containing protein</fullName>
    </recommendedName>
</protein>
<feature type="domain" description="Zn(2)-C6 fungal-type" evidence="3">
    <location>
        <begin position="252"/>
        <end position="281"/>
    </location>
</feature>
<name>A0AAV9HVC9_9PEZI</name>
<feature type="compositionally biased region" description="Low complexity" evidence="2">
    <location>
        <begin position="662"/>
        <end position="698"/>
    </location>
</feature>
<feature type="region of interest" description="Disordered" evidence="2">
    <location>
        <begin position="1126"/>
        <end position="1247"/>
    </location>
</feature>
<feature type="compositionally biased region" description="Pro residues" evidence="2">
    <location>
        <begin position="89"/>
        <end position="98"/>
    </location>
</feature>
<feature type="region of interest" description="Disordered" evidence="2">
    <location>
        <begin position="489"/>
        <end position="512"/>
    </location>
</feature>
<dbReference type="SMART" id="SM00066">
    <property type="entry name" value="GAL4"/>
    <property type="match status" value="1"/>
</dbReference>
<dbReference type="GO" id="GO:0000981">
    <property type="term" value="F:DNA-binding transcription factor activity, RNA polymerase II-specific"/>
    <property type="evidence" value="ECO:0007669"/>
    <property type="project" value="InterPro"/>
</dbReference>
<feature type="compositionally biased region" description="Pro residues" evidence="2">
    <location>
        <begin position="125"/>
        <end position="135"/>
    </location>
</feature>
<feature type="region of interest" description="Disordered" evidence="2">
    <location>
        <begin position="634"/>
        <end position="705"/>
    </location>
</feature>
<evidence type="ECO:0000313" key="4">
    <source>
        <dbReference type="EMBL" id="KAK4463447.1"/>
    </source>
</evidence>
<dbReference type="InterPro" id="IPR053181">
    <property type="entry name" value="EcdB-like_regulator"/>
</dbReference>
<dbReference type="InterPro" id="IPR036864">
    <property type="entry name" value="Zn2-C6_fun-type_DNA-bd_sf"/>
</dbReference>
<gene>
    <name evidence="4" type="ORF">QBC42DRAFT_324229</name>
</gene>
<sequence length="1247" mass="138673">MDPGPPDPKRPRVMTTGPSPWSAPSSHHHGVSRSLLNPNPSPTTAQAPHHTPTSGPYHQHSPHLPSPHQPQPPHHFARLPGPGETHSHPLPPPPPPPTNAQTPIDDRRHHEPERYPSIHDHRQPPHSPAPAPYPGYSPRDHIEKPGLPEDNTLPQIRRPLSTDAMTPATPHSALPPQPYGDEKRHISFDNGPPQQPPMYRQQNYAPQPPMPHGQPPYEYQQHPYPGSHDGPPYAIQIAPASGKRKAQRASQACESCRALKAKCDEMKPCKGCKEKKQECVYREAAPKQQDKVQADILETILQMRSDFQSFNDRISRMETTLKNVVPSALAQAGMMLHDEDNRPVSVDSPAPAAEEVYTSSPGETMPGGPAAPIDTEEARNIARKMQVDEEKEVEPGPLVRPGAPTIPPNHTTPAALLLKWPPIYRLTKRHMNPELIRYIDEFPIRNEEKRGILRLWGRGEGYDGSRMDREALQDLGALEIHEDYFESGAPSPSDCWGSINGSPGPDGKPHSLPQHLDFTEQTVWLYVQSFNDHIQNMHPLIIPMELNAMVKVFIDSIHMNGKKQSTGNPGVAKFVETTGSKRKRSRSPAADAPESHFVKTKPAFQRSINNALVLLVLALGKICICADDRIPEPAPVTPATPLNTVTETPPGGGGLSHSRNGYQPPHSPTQTSPPSYSSYSGPYPQSPKDGSSSSRRSSMPTSGRIPAFSASAANIERNMDRIPGLDYFAYATDILGGQMGGFSIRHVHAHILAGLYYGQLGRVIESFAHIKQASWALQTKMRPSMDRFRKLQQNQTNNRNKEQIKDKLDNLLVFAFWSILQLESDIIAELPLPQSHILAFEEMMPYPSINLAKEWNFDDHVLQSYLAQLYLRKHLNQIHNVLYNPENPRPVQRLLEGDEILDTIEHALDMQFIPPEFKFEHDDPPASDILSARLRAKYWGAHVITFRPFIKQIIEYNFESMNGSSTDVSMTGVSPDGRSPGGMPNEHTIEYARKGIRALIESTSAFHGIGKGRFIVTNIFGTAHAQWGNLLTLTASFKDPILNRFIPEDRLQSLFAKTIAFFKVVAVPSSALEVDLRILEGLQQELWGNQPYSLLPGGVSPLIDDLSHRMSVESQARIKMQDAADQYYHNQQQQQQQQQQQPQQHHQQQQQHLSPSFPTPPLSNGSYSTPAPPKGVPPMADNAPPHQVVANPPPYSNMHAPATPVDMKPHLGRSPLPGAPTHHQQHHPQIKTEGGVHVGNILPPMQR</sequence>
<dbReference type="Gene3D" id="4.10.240.10">
    <property type="entry name" value="Zn(2)-C6 fungal-type DNA-binding domain"/>
    <property type="match status" value="1"/>
</dbReference>
<proteinExistence type="predicted"/>
<dbReference type="AlphaFoldDB" id="A0AAV9HVC9"/>
<feature type="region of interest" description="Disordered" evidence="2">
    <location>
        <begin position="562"/>
        <end position="595"/>
    </location>
</feature>
<reference evidence="4" key="2">
    <citation type="submission" date="2023-06" db="EMBL/GenBank/DDBJ databases">
        <authorList>
            <consortium name="Lawrence Berkeley National Laboratory"/>
            <person name="Mondo S.J."/>
            <person name="Hensen N."/>
            <person name="Bonometti L."/>
            <person name="Westerberg I."/>
            <person name="Brannstrom I.O."/>
            <person name="Guillou S."/>
            <person name="Cros-Aarteil S."/>
            <person name="Calhoun S."/>
            <person name="Haridas S."/>
            <person name="Kuo A."/>
            <person name="Pangilinan J."/>
            <person name="Riley R."/>
            <person name="Labutti K."/>
            <person name="Andreopoulos B."/>
            <person name="Lipzen A."/>
            <person name="Chen C."/>
            <person name="Yanf M."/>
            <person name="Daum C."/>
            <person name="Ng V."/>
            <person name="Clum A."/>
            <person name="Steindorff A."/>
            <person name="Ohm R."/>
            <person name="Martin F."/>
            <person name="Silar P."/>
            <person name="Natvig D."/>
            <person name="Lalanne C."/>
            <person name="Gautier V."/>
            <person name="Ament-Velasquez S.L."/>
            <person name="Kruys A."/>
            <person name="Hutchinson M.I."/>
            <person name="Powell A.J."/>
            <person name="Barry K."/>
            <person name="Miller A.N."/>
            <person name="Grigoriev I.V."/>
            <person name="Debuchy R."/>
            <person name="Gladieux P."/>
            <person name="Thoren M.H."/>
            <person name="Johannesson H."/>
        </authorList>
    </citation>
    <scope>NUCLEOTIDE SEQUENCE</scope>
    <source>
        <strain evidence="4">PSN324</strain>
    </source>
</reference>
<dbReference type="Pfam" id="PF00172">
    <property type="entry name" value="Zn_clus"/>
    <property type="match status" value="1"/>
</dbReference>